<sequence length="227" mass="25908">MSVYQNNTEALSEYIQSMVKLNELQKMTEDLDKELEDSQRIMSEIKSIFNTAPNGQNMELNSELRREQLARFLAADGPRMLLPDMEEAVDVNIETILADLRKQAEDLKNNIACPEPRQESSSRQIENLNLEQYAANLEQFSNRLGNIKLNNANGNNRNRVLEMKLSSLCEDVNNLTQAIQDKTKMAEVSENRNANELDNATVLCYNNLINNLLHSINEASYLLKNIN</sequence>
<dbReference type="Proteomes" id="UP001652582">
    <property type="component" value="Chromosome 4"/>
</dbReference>
<protein>
    <submittedName>
        <fullName evidence="3">Uncharacterized protein LOC112046717</fullName>
    </submittedName>
</protein>
<accession>A0A6J1N2P2</accession>
<dbReference type="RefSeq" id="XP_023939243.1">
    <property type="nucleotide sequence ID" value="XM_024083475.2"/>
</dbReference>
<feature type="coiled-coil region" evidence="1">
    <location>
        <begin position="90"/>
        <end position="150"/>
    </location>
</feature>
<dbReference type="AlphaFoldDB" id="A0A6J1N2P2"/>
<evidence type="ECO:0000256" key="1">
    <source>
        <dbReference type="SAM" id="Coils"/>
    </source>
</evidence>
<gene>
    <name evidence="3" type="primary">LOC112046717</name>
</gene>
<keyword evidence="2" id="KW-1185">Reference proteome</keyword>
<evidence type="ECO:0000313" key="2">
    <source>
        <dbReference type="Proteomes" id="UP001652582"/>
    </source>
</evidence>
<keyword evidence="1" id="KW-0175">Coiled coil</keyword>
<dbReference type="OrthoDB" id="7433254at2759"/>
<proteinExistence type="predicted"/>
<dbReference type="KEGG" id="bany:112046717"/>
<name>A0A6J1N2P2_BICAN</name>
<evidence type="ECO:0000313" key="3">
    <source>
        <dbReference type="RefSeq" id="XP_023939243.1"/>
    </source>
</evidence>
<reference evidence="3" key="1">
    <citation type="submission" date="2025-08" db="UniProtKB">
        <authorList>
            <consortium name="RefSeq"/>
        </authorList>
    </citation>
    <scope>IDENTIFICATION</scope>
</reference>
<dbReference type="GeneID" id="112046717"/>
<organism evidence="2 3">
    <name type="scientific">Bicyclus anynana</name>
    <name type="common">Squinting bush brown butterfly</name>
    <dbReference type="NCBI Taxonomy" id="110368"/>
    <lineage>
        <taxon>Eukaryota</taxon>
        <taxon>Metazoa</taxon>
        <taxon>Ecdysozoa</taxon>
        <taxon>Arthropoda</taxon>
        <taxon>Hexapoda</taxon>
        <taxon>Insecta</taxon>
        <taxon>Pterygota</taxon>
        <taxon>Neoptera</taxon>
        <taxon>Endopterygota</taxon>
        <taxon>Lepidoptera</taxon>
        <taxon>Glossata</taxon>
        <taxon>Ditrysia</taxon>
        <taxon>Papilionoidea</taxon>
        <taxon>Nymphalidae</taxon>
        <taxon>Satyrinae</taxon>
        <taxon>Satyrini</taxon>
        <taxon>Mycalesina</taxon>
        <taxon>Bicyclus</taxon>
    </lineage>
</organism>